<organism evidence="1 2">
    <name type="scientific">Candidatus Magasanikbacteria bacterium RIFCSPHIGHO2_02_FULL_47_14</name>
    <dbReference type="NCBI Taxonomy" id="1798680"/>
    <lineage>
        <taxon>Bacteria</taxon>
        <taxon>Candidatus Magasanikiibacteriota</taxon>
    </lineage>
</organism>
<dbReference type="EMBL" id="MFQB01000011">
    <property type="protein sequence ID" value="OGH68614.1"/>
    <property type="molecule type" value="Genomic_DNA"/>
</dbReference>
<name>A0A1F6MAH5_9BACT</name>
<reference evidence="1 2" key="1">
    <citation type="journal article" date="2016" name="Nat. Commun.">
        <title>Thousands of microbial genomes shed light on interconnected biogeochemical processes in an aquifer system.</title>
        <authorList>
            <person name="Anantharaman K."/>
            <person name="Brown C.T."/>
            <person name="Hug L.A."/>
            <person name="Sharon I."/>
            <person name="Castelle C.J."/>
            <person name="Probst A.J."/>
            <person name="Thomas B.C."/>
            <person name="Singh A."/>
            <person name="Wilkins M.J."/>
            <person name="Karaoz U."/>
            <person name="Brodie E.L."/>
            <person name="Williams K.H."/>
            <person name="Hubbard S.S."/>
            <person name="Banfield J.F."/>
        </authorList>
    </citation>
    <scope>NUCLEOTIDE SEQUENCE [LARGE SCALE GENOMIC DNA]</scope>
</reference>
<dbReference type="STRING" id="1798680.A3J66_01170"/>
<protein>
    <submittedName>
        <fullName evidence="1">Uncharacterized protein</fullName>
    </submittedName>
</protein>
<evidence type="ECO:0000313" key="2">
    <source>
        <dbReference type="Proteomes" id="UP000176282"/>
    </source>
</evidence>
<sequence length="234" mass="25552">MSNFSHMPVTSSVQRSIFFVLSAWLALVLTFFPTVASATPISGADLDMGKLYIDDFGFTEYTTEANNATAADVSWPFTGGASVYFGSTSKFQKIYFYLSAENVSGGWTPGGDEMNYFQFYNGTDWENITVTNDTGAWDGTGIHTFSFTPDADWAVSQVNSEGTDYYYIRINGCDTGCNQMNGSIDMDQVSLLSYSGGAAVPELSDLLYVLIIAGSAVFLWYKVPRRPANPYASA</sequence>
<dbReference type="AlphaFoldDB" id="A0A1F6MAH5"/>
<gene>
    <name evidence="1" type="ORF">A3J66_01170</name>
</gene>
<accession>A0A1F6MAH5</accession>
<dbReference type="Proteomes" id="UP000176282">
    <property type="component" value="Unassembled WGS sequence"/>
</dbReference>
<evidence type="ECO:0000313" key="1">
    <source>
        <dbReference type="EMBL" id="OGH68614.1"/>
    </source>
</evidence>
<proteinExistence type="predicted"/>
<comment type="caution">
    <text evidence="1">The sequence shown here is derived from an EMBL/GenBank/DDBJ whole genome shotgun (WGS) entry which is preliminary data.</text>
</comment>